<dbReference type="PANTHER" id="PTHR42208">
    <property type="entry name" value="HEAVY METAL TRANSPORTER-RELATED"/>
    <property type="match status" value="1"/>
</dbReference>
<name>A0ABM8D9Z4_9GAMM</name>
<keyword evidence="1" id="KW-0472">Membrane</keyword>
<dbReference type="Proteomes" id="UP001317822">
    <property type="component" value="Chromosome"/>
</dbReference>
<evidence type="ECO:0000259" key="2">
    <source>
        <dbReference type="Pfam" id="PF13386"/>
    </source>
</evidence>
<gene>
    <name evidence="3" type="ORF">LA521A_05560</name>
</gene>
<feature type="transmembrane region" description="Helical" evidence="1">
    <location>
        <begin position="88"/>
        <end position="106"/>
    </location>
</feature>
<dbReference type="RefSeq" id="WP_281780863.1">
    <property type="nucleotide sequence ID" value="NZ_AP027041.1"/>
</dbReference>
<dbReference type="EMBL" id="AP027041">
    <property type="protein sequence ID" value="BDU15355.1"/>
    <property type="molecule type" value="Genomic_DNA"/>
</dbReference>
<feature type="domain" description="Urease accessory protein UreH-like transmembrane" evidence="2">
    <location>
        <begin position="11"/>
        <end position="218"/>
    </location>
</feature>
<proteinExistence type="predicted"/>
<dbReference type="Pfam" id="PF13386">
    <property type="entry name" value="DsbD_2"/>
    <property type="match status" value="1"/>
</dbReference>
<feature type="transmembrane region" description="Helical" evidence="1">
    <location>
        <begin position="207"/>
        <end position="227"/>
    </location>
</feature>
<sequence length="246" mass="25278">MPIDWLTLGAASLSGLLGGAHCAAMCGGIATGFSVTSQRGGAVAVKRSIAPALEANLARIGGYVIAGAVAGGLGHGIVGVARLDGLATGLRMLVGLVLVVVALRLFDRRGKLPALGAGARMWTWLRPLQQRMLPADSRAKRVGLAVLWGWLPCGLSTTLLAAAWLQASAVNGALTMLAFGVGTLPVMLPLTWSGARLGRWLQTRWRNAGAALVMVAGLLTLSAPWLMQVPQLHAVLSALGCVTPAA</sequence>
<evidence type="ECO:0000313" key="3">
    <source>
        <dbReference type="EMBL" id="BDU15355.1"/>
    </source>
</evidence>
<protein>
    <submittedName>
        <fullName evidence="3">Sulfite exporter TauE/SafE family protein</fullName>
    </submittedName>
</protein>
<reference evidence="3 4" key="1">
    <citation type="journal article" date="2023" name="Int. J. Syst. Evol. Microbiol.">
        <title>Physiological and genomic analyses of cobalamin (vitamin B12)-auxotrophy of Lysobacter auxotrophicus sp. nov., a methionine-auxotrophic chitinolytic bacterium isolated from chitin-treated soil.</title>
        <authorList>
            <person name="Saito A."/>
            <person name="Dohra H."/>
            <person name="Hamada M."/>
            <person name="Moriuchi R."/>
            <person name="Kotsuchibashi Y."/>
            <person name="Mori K."/>
        </authorList>
    </citation>
    <scope>NUCLEOTIDE SEQUENCE [LARGE SCALE GENOMIC DNA]</scope>
    <source>
        <strain evidence="3 4">5-21a</strain>
    </source>
</reference>
<evidence type="ECO:0000256" key="1">
    <source>
        <dbReference type="SAM" id="Phobius"/>
    </source>
</evidence>
<feature type="transmembrane region" description="Helical" evidence="1">
    <location>
        <begin position="142"/>
        <end position="167"/>
    </location>
</feature>
<dbReference type="InterPro" id="IPR039447">
    <property type="entry name" value="UreH-like_TM_dom"/>
</dbReference>
<keyword evidence="1" id="KW-1133">Transmembrane helix</keyword>
<evidence type="ECO:0000313" key="4">
    <source>
        <dbReference type="Proteomes" id="UP001317822"/>
    </source>
</evidence>
<keyword evidence="1" id="KW-0812">Transmembrane</keyword>
<feature type="transmembrane region" description="Helical" evidence="1">
    <location>
        <begin position="173"/>
        <end position="195"/>
    </location>
</feature>
<accession>A0ABM8D9Z4</accession>
<dbReference type="PANTHER" id="PTHR42208:SF1">
    <property type="entry name" value="HEAVY METAL TRANSPORTER"/>
    <property type="match status" value="1"/>
</dbReference>
<organism evidence="3 4">
    <name type="scientific">Lysobacter auxotrophicus</name>
    <dbReference type="NCBI Taxonomy" id="2992573"/>
    <lineage>
        <taxon>Bacteria</taxon>
        <taxon>Pseudomonadati</taxon>
        <taxon>Pseudomonadota</taxon>
        <taxon>Gammaproteobacteria</taxon>
        <taxon>Lysobacterales</taxon>
        <taxon>Lysobacteraceae</taxon>
        <taxon>Lysobacter</taxon>
    </lineage>
</organism>
<keyword evidence="4" id="KW-1185">Reference proteome</keyword>